<dbReference type="InterPro" id="IPR050300">
    <property type="entry name" value="GDXG_lipolytic_enzyme"/>
</dbReference>
<evidence type="ECO:0000259" key="2">
    <source>
        <dbReference type="Pfam" id="PF07859"/>
    </source>
</evidence>
<gene>
    <name evidence="3" type="ORF">CW362_19795</name>
</gene>
<evidence type="ECO:0000256" key="1">
    <source>
        <dbReference type="ARBA" id="ARBA00022801"/>
    </source>
</evidence>
<sequence>MDLEPGKTVPAVPVPLDAELQVTYNAYLAEEPDLAPMSLEKLSVIRAEVDAAVAALEDLSHGGRFTVFQPSVPGLDGAPEIPLLVCTPSGAPASRPALYFIHGGGFYCSDHRTGLDQILETAERFGATLISVGYRLAPEHPYPAQINDAYAGLLWVADHADELGIDSERIVVTGFSAGGALSAALALTVRDKGGPRLLGQLLIAPLLDDRNDSASALQMDDIELFDRSRSGFAWSSLLGDAQGGADVPQYAAPARATDLAGLPPTFLDVGSAECLRDEILAYADRIWQAGGEAELHVWPGGIHGFDRKAPEARISKAAVAARRNWLERLLATN</sequence>
<evidence type="ECO:0000313" key="3">
    <source>
        <dbReference type="EMBL" id="PKT71297.1"/>
    </source>
</evidence>
<keyword evidence="4" id="KW-1185">Reference proteome</keyword>
<evidence type="ECO:0000313" key="4">
    <source>
        <dbReference type="Proteomes" id="UP000236178"/>
    </source>
</evidence>
<proteinExistence type="predicted"/>
<dbReference type="RefSeq" id="WP_103550837.1">
    <property type="nucleotide sequence ID" value="NZ_JBHJSK010000008.1"/>
</dbReference>
<dbReference type="Proteomes" id="UP000236178">
    <property type="component" value="Unassembled WGS sequence"/>
</dbReference>
<dbReference type="InterPro" id="IPR029058">
    <property type="entry name" value="AB_hydrolase_fold"/>
</dbReference>
<feature type="domain" description="Alpha/beta hydrolase fold-3" evidence="2">
    <location>
        <begin position="99"/>
        <end position="305"/>
    </location>
</feature>
<accession>A0A2I0SN07</accession>
<dbReference type="OrthoDB" id="128186at2"/>
<dbReference type="GO" id="GO:0016787">
    <property type="term" value="F:hydrolase activity"/>
    <property type="evidence" value="ECO:0007669"/>
    <property type="project" value="UniProtKB-KW"/>
</dbReference>
<dbReference type="InterPro" id="IPR013094">
    <property type="entry name" value="AB_hydrolase_3"/>
</dbReference>
<reference evidence="3 4" key="1">
    <citation type="submission" date="2017-12" db="EMBL/GenBank/DDBJ databases">
        <title>Streptomyces populusis sp. nov., a novel endophytic actinobacterium isolated from stems of Populus adenopoda Maxim.</title>
        <authorList>
            <person name="Wang Z."/>
        </authorList>
    </citation>
    <scope>NUCLEOTIDE SEQUENCE [LARGE SCALE GENOMIC DNA]</scope>
    <source>
        <strain evidence="3 4">A249</strain>
    </source>
</reference>
<dbReference type="AlphaFoldDB" id="A0A2I0SN07"/>
<protein>
    <submittedName>
        <fullName evidence="3">Esterase</fullName>
    </submittedName>
</protein>
<keyword evidence="1" id="KW-0378">Hydrolase</keyword>
<dbReference type="SUPFAM" id="SSF53474">
    <property type="entry name" value="alpha/beta-Hydrolases"/>
    <property type="match status" value="1"/>
</dbReference>
<dbReference type="Gene3D" id="3.40.50.1820">
    <property type="entry name" value="alpha/beta hydrolase"/>
    <property type="match status" value="1"/>
</dbReference>
<comment type="caution">
    <text evidence="3">The sequence shown here is derived from an EMBL/GenBank/DDBJ whole genome shotgun (WGS) entry which is preliminary data.</text>
</comment>
<dbReference type="EMBL" id="PJOS01000036">
    <property type="protein sequence ID" value="PKT71297.1"/>
    <property type="molecule type" value="Genomic_DNA"/>
</dbReference>
<dbReference type="Pfam" id="PF07859">
    <property type="entry name" value="Abhydrolase_3"/>
    <property type="match status" value="1"/>
</dbReference>
<name>A0A2I0SN07_9ACTN</name>
<dbReference type="PANTHER" id="PTHR48081">
    <property type="entry name" value="AB HYDROLASE SUPERFAMILY PROTEIN C4A8.06C"/>
    <property type="match status" value="1"/>
</dbReference>
<dbReference type="PANTHER" id="PTHR48081:SF8">
    <property type="entry name" value="ALPHA_BETA HYDROLASE FOLD-3 DOMAIN-CONTAINING PROTEIN-RELATED"/>
    <property type="match status" value="1"/>
</dbReference>
<organism evidence="3 4">
    <name type="scientific">Streptomyces populi</name>
    <dbReference type="NCBI Taxonomy" id="2058924"/>
    <lineage>
        <taxon>Bacteria</taxon>
        <taxon>Bacillati</taxon>
        <taxon>Actinomycetota</taxon>
        <taxon>Actinomycetes</taxon>
        <taxon>Kitasatosporales</taxon>
        <taxon>Streptomycetaceae</taxon>
        <taxon>Streptomyces</taxon>
    </lineage>
</organism>